<sequence length="125" mass="13647">MLPCVYFVRLYLSAAEFPDNRGLLVQAGAGKACLLLAFDSNTQKGQCAAAQTLARLAISMDPRVAFPGQRSLETVRPILQLLAAECTGLQNFEALLALTNLASLDNTHRYLRFLLLLFVFGTISI</sequence>
<protein>
    <submittedName>
        <fullName evidence="3">Uncharacterized protein</fullName>
    </submittedName>
</protein>
<dbReference type="OrthoDB" id="199930at2759"/>
<evidence type="ECO:0000313" key="3">
    <source>
        <dbReference type="EMBL" id="VEL23849.1"/>
    </source>
</evidence>
<reference evidence="3" key="1">
    <citation type="submission" date="2018-11" db="EMBL/GenBank/DDBJ databases">
        <authorList>
            <consortium name="Pathogen Informatics"/>
        </authorList>
    </citation>
    <scope>NUCLEOTIDE SEQUENCE</scope>
</reference>
<evidence type="ECO:0000256" key="2">
    <source>
        <dbReference type="ARBA" id="ARBA00022490"/>
    </source>
</evidence>
<dbReference type="GO" id="GO:0005737">
    <property type="term" value="C:cytoplasm"/>
    <property type="evidence" value="ECO:0007669"/>
    <property type="project" value="UniProtKB-SubCell"/>
</dbReference>
<comment type="subcellular location">
    <subcellularLocation>
        <location evidence="1">Cytoplasm</location>
    </subcellularLocation>
</comment>
<proteinExistence type="predicted"/>
<dbReference type="Gene3D" id="1.25.10.10">
    <property type="entry name" value="Leucine-rich Repeat Variant"/>
    <property type="match status" value="1"/>
</dbReference>
<comment type="caution">
    <text evidence="3">The sequence shown here is derived from an EMBL/GenBank/DDBJ whole genome shotgun (WGS) entry which is preliminary data.</text>
</comment>
<accession>A0A3S5BY04</accession>
<dbReference type="PANTHER" id="PTHR45994:SF1">
    <property type="entry name" value="FI21225P1"/>
    <property type="match status" value="1"/>
</dbReference>
<dbReference type="PANTHER" id="PTHR45994">
    <property type="entry name" value="FI21225P1"/>
    <property type="match status" value="1"/>
</dbReference>
<dbReference type="Proteomes" id="UP000784294">
    <property type="component" value="Unassembled WGS sequence"/>
</dbReference>
<dbReference type="InterPro" id="IPR011989">
    <property type="entry name" value="ARM-like"/>
</dbReference>
<dbReference type="AlphaFoldDB" id="A0A3S5BY04"/>
<dbReference type="EMBL" id="CAAALY010064337">
    <property type="protein sequence ID" value="VEL23849.1"/>
    <property type="molecule type" value="Genomic_DNA"/>
</dbReference>
<dbReference type="InterPro" id="IPR016024">
    <property type="entry name" value="ARM-type_fold"/>
</dbReference>
<keyword evidence="2" id="KW-0963">Cytoplasm</keyword>
<evidence type="ECO:0000313" key="4">
    <source>
        <dbReference type="Proteomes" id="UP000784294"/>
    </source>
</evidence>
<name>A0A3S5BY04_9PLAT</name>
<organism evidence="3 4">
    <name type="scientific">Protopolystoma xenopodis</name>
    <dbReference type="NCBI Taxonomy" id="117903"/>
    <lineage>
        <taxon>Eukaryota</taxon>
        <taxon>Metazoa</taxon>
        <taxon>Spiralia</taxon>
        <taxon>Lophotrochozoa</taxon>
        <taxon>Platyhelminthes</taxon>
        <taxon>Monogenea</taxon>
        <taxon>Polyopisthocotylea</taxon>
        <taxon>Polystomatidea</taxon>
        <taxon>Polystomatidae</taxon>
        <taxon>Protopolystoma</taxon>
    </lineage>
</organism>
<keyword evidence="4" id="KW-1185">Reference proteome</keyword>
<evidence type="ECO:0000256" key="1">
    <source>
        <dbReference type="ARBA" id="ARBA00004496"/>
    </source>
</evidence>
<gene>
    <name evidence="3" type="ORF">PXEA_LOCUS17289</name>
</gene>
<dbReference type="SUPFAM" id="SSF48371">
    <property type="entry name" value="ARM repeat"/>
    <property type="match status" value="1"/>
</dbReference>
<dbReference type="GO" id="GO:0051879">
    <property type="term" value="F:Hsp90 protein binding"/>
    <property type="evidence" value="ECO:0007669"/>
    <property type="project" value="TreeGrafter"/>
</dbReference>